<dbReference type="HOGENOM" id="CLU_094144_0_0_0"/>
<protein>
    <submittedName>
        <fullName evidence="2">Uncharacterized protein</fullName>
    </submittedName>
</protein>
<feature type="chain" id="PRO_5002029193" evidence="1">
    <location>
        <begin position="23"/>
        <end position="251"/>
    </location>
</feature>
<proteinExistence type="predicted"/>
<name>A0A0A7KHE6_9DEIO</name>
<sequence length="251" mass="25297">MRRLLTLSCGLLFLAACAPVPAQPQAAPRPAAVAPADPSFRAAFAPEGVAWVTGGRACVARAPSYRAVCPGLPPAVDVGWNGGDAWAAIPGLGAVITLDRAAQTVAVGRVVALSSTRAYREDGTAVTYAGAAARGVIGAPAAALTGGDGQDYVLLGGQLLRVGDGVVLERGSGPYLQRTPTGAKSADVPGTVSDFGSYRLVNGELQRLDAAGGVVGRVPHGPGRIGLVGGDVVTVSPQGQVRVFGLDLRER</sequence>
<feature type="signal peptide" evidence="1">
    <location>
        <begin position="1"/>
        <end position="22"/>
    </location>
</feature>
<evidence type="ECO:0000256" key="1">
    <source>
        <dbReference type="SAM" id="SignalP"/>
    </source>
</evidence>
<dbReference type="PROSITE" id="PS51257">
    <property type="entry name" value="PROKAR_LIPOPROTEIN"/>
    <property type="match status" value="1"/>
</dbReference>
<dbReference type="RefSeq" id="WP_039682821.1">
    <property type="nucleotide sequence ID" value="NZ_CP010028.1"/>
</dbReference>
<dbReference type="AlphaFoldDB" id="A0A0A7KHE6"/>
<organism evidence="2 3">
    <name type="scientific">Deinococcus radiopugnans</name>
    <dbReference type="NCBI Taxonomy" id="57497"/>
    <lineage>
        <taxon>Bacteria</taxon>
        <taxon>Thermotogati</taxon>
        <taxon>Deinococcota</taxon>
        <taxon>Deinococci</taxon>
        <taxon>Deinococcales</taxon>
        <taxon>Deinococcaceae</taxon>
        <taxon>Deinococcus</taxon>
    </lineage>
</organism>
<keyword evidence="1" id="KW-0732">Signal</keyword>
<reference evidence="3" key="1">
    <citation type="submission" date="2014-11" db="EMBL/GenBank/DDBJ databases">
        <title>Hymenobacter sp. DG25B genome submission.</title>
        <authorList>
            <person name="Jung H.-Y."/>
            <person name="Kim M.K."/>
            <person name="Srinivasan S."/>
            <person name="Lim S."/>
        </authorList>
    </citation>
    <scope>NUCLEOTIDE SEQUENCE [LARGE SCALE GENOMIC DNA]</scope>
    <source>
        <strain evidence="3">DY59</strain>
    </source>
</reference>
<dbReference type="Proteomes" id="UP000030634">
    <property type="component" value="Chromosome"/>
</dbReference>
<dbReference type="EMBL" id="CP010028">
    <property type="protein sequence ID" value="AIZ44644.1"/>
    <property type="molecule type" value="Genomic_DNA"/>
</dbReference>
<evidence type="ECO:0000313" key="2">
    <source>
        <dbReference type="EMBL" id="AIZ44644.1"/>
    </source>
</evidence>
<evidence type="ECO:0000313" key="3">
    <source>
        <dbReference type="Proteomes" id="UP000030634"/>
    </source>
</evidence>
<accession>A0A0A7KHE6</accession>
<gene>
    <name evidence="2" type="ORF">QR90_05365</name>
</gene>
<dbReference type="KEGG" id="dsw:QR90_05365"/>